<organism evidence="2 3">
    <name type="scientific">Sinisalibacter aestuarii</name>
    <dbReference type="NCBI Taxonomy" id="2949426"/>
    <lineage>
        <taxon>Bacteria</taxon>
        <taxon>Pseudomonadati</taxon>
        <taxon>Pseudomonadota</taxon>
        <taxon>Alphaproteobacteria</taxon>
        <taxon>Rhodobacterales</taxon>
        <taxon>Roseobacteraceae</taxon>
        <taxon>Sinisalibacter</taxon>
    </lineage>
</organism>
<evidence type="ECO:0000313" key="2">
    <source>
        <dbReference type="EMBL" id="GKY86596.1"/>
    </source>
</evidence>
<name>A0ABQ5LNR7_9RHOB</name>
<dbReference type="PANTHER" id="PTHR43792">
    <property type="entry name" value="GNAT FAMILY, PUTATIVE (AFU_ORTHOLOGUE AFUA_3G00765)-RELATED-RELATED"/>
    <property type="match status" value="1"/>
</dbReference>
<dbReference type="Proteomes" id="UP001144205">
    <property type="component" value="Unassembled WGS sequence"/>
</dbReference>
<dbReference type="EMBL" id="BROH01000001">
    <property type="protein sequence ID" value="GKY86596.1"/>
    <property type="molecule type" value="Genomic_DNA"/>
</dbReference>
<feature type="domain" description="N-acetyltransferase" evidence="1">
    <location>
        <begin position="3"/>
        <end position="158"/>
    </location>
</feature>
<keyword evidence="3" id="KW-1185">Reference proteome</keyword>
<dbReference type="InterPro" id="IPR016181">
    <property type="entry name" value="Acyl_CoA_acyltransferase"/>
</dbReference>
<proteinExistence type="predicted"/>
<reference evidence="2" key="1">
    <citation type="journal article" date="2023" name="Int. J. Syst. Evol. Microbiol.">
        <title>Sinisalibacter aestuarii sp. nov., isolated from estuarine sediment of the Arakawa River.</title>
        <authorList>
            <person name="Arafat S.T."/>
            <person name="Hirano S."/>
            <person name="Sato A."/>
            <person name="Takeuchi K."/>
            <person name="Yasuda T."/>
            <person name="Terahara T."/>
            <person name="Hamada M."/>
            <person name="Kobayashi T."/>
        </authorList>
    </citation>
    <scope>NUCLEOTIDE SEQUENCE</scope>
    <source>
        <strain evidence="2">B-399</strain>
    </source>
</reference>
<dbReference type="InterPro" id="IPR000182">
    <property type="entry name" value="GNAT_dom"/>
</dbReference>
<evidence type="ECO:0000313" key="3">
    <source>
        <dbReference type="Proteomes" id="UP001144205"/>
    </source>
</evidence>
<dbReference type="InterPro" id="IPR051531">
    <property type="entry name" value="N-acetyltransferase"/>
</dbReference>
<evidence type="ECO:0000259" key="1">
    <source>
        <dbReference type="PROSITE" id="PS51186"/>
    </source>
</evidence>
<dbReference type="Pfam" id="PF13302">
    <property type="entry name" value="Acetyltransf_3"/>
    <property type="match status" value="1"/>
</dbReference>
<sequence length="170" mass="18734">MATRIEKQTPHHAEGLFSALSDPRIYTYLDEAPPASPAALRARLERLQSGGPANGSERWLNWTVFHDEAIAGYVQATVSGDGSVNIAYVLMPDFWGRGIAFEACRQMLAELLRDHAPARFIADADRHNTRSRDLLARMGFTLIRETATEACYAADPAEVAAMLRTSRDTG</sequence>
<comment type="caution">
    <text evidence="2">The sequence shown here is derived from an EMBL/GenBank/DDBJ whole genome shotgun (WGS) entry which is preliminary data.</text>
</comment>
<gene>
    <name evidence="2" type="ORF">STA1M1_04650</name>
</gene>
<dbReference type="PROSITE" id="PS51186">
    <property type="entry name" value="GNAT"/>
    <property type="match status" value="1"/>
</dbReference>
<dbReference type="RefSeq" id="WP_281840559.1">
    <property type="nucleotide sequence ID" value="NZ_BROH01000001.1"/>
</dbReference>
<protein>
    <recommendedName>
        <fullName evidence="1">N-acetyltransferase domain-containing protein</fullName>
    </recommendedName>
</protein>
<dbReference type="Gene3D" id="3.40.630.30">
    <property type="match status" value="1"/>
</dbReference>
<accession>A0ABQ5LNR7</accession>
<dbReference type="PANTHER" id="PTHR43792:SF16">
    <property type="entry name" value="N-ACETYLTRANSFERASE DOMAIN-CONTAINING PROTEIN"/>
    <property type="match status" value="1"/>
</dbReference>
<dbReference type="SUPFAM" id="SSF55729">
    <property type="entry name" value="Acyl-CoA N-acyltransferases (Nat)"/>
    <property type="match status" value="1"/>
</dbReference>